<dbReference type="PANTHER" id="PTHR15410:SF2">
    <property type="entry name" value="HIRA-INTERACTING PROTEIN 3"/>
    <property type="match status" value="1"/>
</dbReference>
<dbReference type="Gramene" id="ONK65465">
    <property type="protein sequence ID" value="ONK65465"/>
    <property type="gene ID" value="A4U43_C07F37390"/>
</dbReference>
<dbReference type="SMART" id="SM01082">
    <property type="entry name" value="CHZ"/>
    <property type="match status" value="1"/>
</dbReference>
<gene>
    <name evidence="6" type="ORF">A4U43_C07F37390</name>
</gene>
<feature type="compositionally biased region" description="Basic and acidic residues" evidence="4">
    <location>
        <begin position="548"/>
        <end position="560"/>
    </location>
</feature>
<proteinExistence type="predicted"/>
<dbReference type="AlphaFoldDB" id="A0A5P1EHQ6"/>
<feature type="compositionally biased region" description="Basic and acidic residues" evidence="4">
    <location>
        <begin position="456"/>
        <end position="478"/>
    </location>
</feature>
<organism evidence="6 7">
    <name type="scientific">Asparagus officinalis</name>
    <name type="common">Garden asparagus</name>
    <dbReference type="NCBI Taxonomy" id="4686"/>
    <lineage>
        <taxon>Eukaryota</taxon>
        <taxon>Viridiplantae</taxon>
        <taxon>Streptophyta</taxon>
        <taxon>Embryophyta</taxon>
        <taxon>Tracheophyta</taxon>
        <taxon>Spermatophyta</taxon>
        <taxon>Magnoliopsida</taxon>
        <taxon>Liliopsida</taxon>
        <taxon>Asparagales</taxon>
        <taxon>Asparagaceae</taxon>
        <taxon>Asparagoideae</taxon>
        <taxon>Asparagus</taxon>
    </lineage>
</organism>
<feature type="region of interest" description="Disordered" evidence="4">
    <location>
        <begin position="372"/>
        <end position="499"/>
    </location>
</feature>
<evidence type="ECO:0000256" key="4">
    <source>
        <dbReference type="SAM" id="MobiDB-lite"/>
    </source>
</evidence>
<feature type="compositionally biased region" description="Basic and acidic residues" evidence="4">
    <location>
        <begin position="282"/>
        <end position="303"/>
    </location>
</feature>
<dbReference type="InterPro" id="IPR019098">
    <property type="entry name" value="Histone_chaperone_domain_CHZ"/>
</dbReference>
<name>A0A5P1EHQ6_ASPOF</name>
<dbReference type="Proteomes" id="UP000243459">
    <property type="component" value="Chromosome 7"/>
</dbReference>
<dbReference type="PANTHER" id="PTHR15410">
    <property type="entry name" value="HIRA-INTERACTING PROTEIN 3"/>
    <property type="match status" value="1"/>
</dbReference>
<feature type="region of interest" description="Disordered" evidence="4">
    <location>
        <begin position="276"/>
        <end position="303"/>
    </location>
</feature>
<evidence type="ECO:0000256" key="1">
    <source>
        <dbReference type="ARBA" id="ARBA00004123"/>
    </source>
</evidence>
<keyword evidence="2" id="KW-0143">Chaperone</keyword>
<dbReference type="InterPro" id="IPR037647">
    <property type="entry name" value="HIRIP3"/>
</dbReference>
<protein>
    <recommendedName>
        <fullName evidence="5">Histone chaperone domain-containing protein</fullName>
    </recommendedName>
</protein>
<evidence type="ECO:0000313" key="6">
    <source>
        <dbReference type="EMBL" id="ONK65465.1"/>
    </source>
</evidence>
<feature type="region of interest" description="Disordered" evidence="4">
    <location>
        <begin position="548"/>
        <end position="646"/>
    </location>
</feature>
<sequence length="681" mass="76463">MLYQTTVDSSSFLTKIESLHQESNAIPNSYLPTEVTDLKEVDLSDNVNGDPSWWIWVTKEVVPDNLEEACGIDNENYVIISDENVVDGIAEFIAKCIHENPRSKVLTPEQLQRTVARALGGIKDKSKLKHVWEAGKIIYTLSTWGLFLAGLYQGRAVLKAAAIGVGTNEMLARKLVLEYLVFFVDNRFFVERMKCNLTLEGVRRALEKDLGMEKLSLDAHKKFIKQCLEKYFYDADAKNASETEEKIAEEPAQPVREEVLQPEDLRNRIADLNESLRGSPALDEHAHADNETGKSHDSSDHGTEISEDMIKKAIEKRVPYLRSNLEITLGKLRRLLEEDLKLEKNSLDAFKKFISDELDAVLQSDEVIQATNGAKKESKKTSSRRVTGTTGKGNKKSRKDSDSSDSDDVFSDNEEEEEIKKPKKRPAQKLKADAKGSKRQKISAQKSKASSAGKKKPVDKDLEKSDESDGGKSEDDRSQSSGEEEEVKKKNEKPAQIYGKRVEHLKSIIKSCGIGIPPSIYKRVKQAPESKREAQLIKELEEILEKEGLSTDPSEKEIKAVKKRKERAKELEGIDMSNIVSSSRRRNTSSYIPIPKPKIEVESDEDEGGEEEEEDEDNEEDSDEGNNDEDSSEASDGGNGMFCSTSYGQIPLQHKFLFRVSLTSAWSSIHRLLNDAEEESD</sequence>
<dbReference type="EMBL" id="CM007387">
    <property type="protein sequence ID" value="ONK65465.1"/>
    <property type="molecule type" value="Genomic_DNA"/>
</dbReference>
<feature type="compositionally biased region" description="Acidic residues" evidence="4">
    <location>
        <begin position="602"/>
        <end position="633"/>
    </location>
</feature>
<feature type="compositionally biased region" description="Acidic residues" evidence="4">
    <location>
        <begin position="403"/>
        <end position="417"/>
    </location>
</feature>
<evidence type="ECO:0000256" key="3">
    <source>
        <dbReference type="ARBA" id="ARBA00023242"/>
    </source>
</evidence>
<feature type="domain" description="Histone chaperone" evidence="5">
    <location>
        <begin position="565"/>
        <end position="600"/>
    </location>
</feature>
<keyword evidence="7" id="KW-1185">Reference proteome</keyword>
<reference evidence="7" key="1">
    <citation type="journal article" date="2017" name="Nat. Commun.">
        <title>The asparagus genome sheds light on the origin and evolution of a young Y chromosome.</title>
        <authorList>
            <person name="Harkess A."/>
            <person name="Zhou J."/>
            <person name="Xu C."/>
            <person name="Bowers J.E."/>
            <person name="Van der Hulst R."/>
            <person name="Ayyampalayam S."/>
            <person name="Mercati F."/>
            <person name="Riccardi P."/>
            <person name="McKain M.R."/>
            <person name="Kakrana A."/>
            <person name="Tang H."/>
            <person name="Ray J."/>
            <person name="Groenendijk J."/>
            <person name="Arikit S."/>
            <person name="Mathioni S.M."/>
            <person name="Nakano M."/>
            <person name="Shan H."/>
            <person name="Telgmann-Rauber A."/>
            <person name="Kanno A."/>
            <person name="Yue Z."/>
            <person name="Chen H."/>
            <person name="Li W."/>
            <person name="Chen Y."/>
            <person name="Xu X."/>
            <person name="Zhang Y."/>
            <person name="Luo S."/>
            <person name="Chen H."/>
            <person name="Gao J."/>
            <person name="Mao Z."/>
            <person name="Pires J.C."/>
            <person name="Luo M."/>
            <person name="Kudrna D."/>
            <person name="Wing R.A."/>
            <person name="Meyers B.C."/>
            <person name="Yi K."/>
            <person name="Kong H."/>
            <person name="Lavrijsen P."/>
            <person name="Sunseri F."/>
            <person name="Falavigna A."/>
            <person name="Ye Y."/>
            <person name="Leebens-Mack J.H."/>
            <person name="Chen G."/>
        </authorList>
    </citation>
    <scope>NUCLEOTIDE SEQUENCE [LARGE SCALE GENOMIC DNA]</scope>
    <source>
        <strain evidence="7">cv. DH0086</strain>
    </source>
</reference>
<accession>A0A5P1EHQ6</accession>
<evidence type="ECO:0000256" key="2">
    <source>
        <dbReference type="ARBA" id="ARBA00023186"/>
    </source>
</evidence>
<feature type="compositionally biased region" description="Low complexity" evidence="4">
    <location>
        <begin position="442"/>
        <end position="452"/>
    </location>
</feature>
<evidence type="ECO:0000313" key="7">
    <source>
        <dbReference type="Proteomes" id="UP000243459"/>
    </source>
</evidence>
<dbReference type="GO" id="GO:0005634">
    <property type="term" value="C:nucleus"/>
    <property type="evidence" value="ECO:0007669"/>
    <property type="project" value="UniProtKB-SubCell"/>
</dbReference>
<evidence type="ECO:0000259" key="5">
    <source>
        <dbReference type="SMART" id="SM01082"/>
    </source>
</evidence>
<comment type="subcellular location">
    <subcellularLocation>
        <location evidence="1">Nucleus</location>
    </subcellularLocation>
</comment>
<keyword evidence="3" id="KW-0539">Nucleus</keyword>
<dbReference type="Pfam" id="PF09649">
    <property type="entry name" value="CHZ"/>
    <property type="match status" value="1"/>
</dbReference>